<feature type="region of interest" description="Disordered" evidence="9">
    <location>
        <begin position="163"/>
        <end position="206"/>
    </location>
</feature>
<dbReference type="EMBL" id="MNCJ02000319">
    <property type="protein sequence ID" value="KAF5809783.1"/>
    <property type="molecule type" value="Genomic_DNA"/>
</dbReference>
<dbReference type="PIRSF" id="PIRSF031043">
    <property type="entry name" value="UCP031043"/>
    <property type="match status" value="1"/>
</dbReference>
<evidence type="ECO:0000256" key="3">
    <source>
        <dbReference type="ARBA" id="ARBA00022475"/>
    </source>
</evidence>
<dbReference type="GO" id="GO:0051301">
    <property type="term" value="P:cell division"/>
    <property type="evidence" value="ECO:0007669"/>
    <property type="project" value="UniProtKB-KW"/>
</dbReference>
<sequence length="325" mass="35961">MESITRPRNTTHPTHNKLKDPITTEPSTSSNKPRKVAVVYYLSRIGNLEHPHLIQVPLSSPDGLYLRDVINRLNSLRGKGMAASYSWSSKRSYKNGFVWHDLSDNDFIYPAHGQDYVLKGSEKSSSPDSAQVDFPAVKHRRNQSCSATEYNVYTGLCSAGTAVATQTDEKRRRRRAVINEEVENESSELSREEMSPPPSDDSSPETLESVMKADGLIILTENRKLKTDPTVGNKGKANVLMQLITCGSISARDGGPGGNPGFSLIKHYKSRLVPRGGGVRDENAVVLSKKQVVTEDKEYFSGSLVETKKEKFAAIKRSNSYTGNR</sequence>
<evidence type="ECO:0000256" key="6">
    <source>
        <dbReference type="ARBA" id="ARBA00023306"/>
    </source>
</evidence>
<feature type="compositionally biased region" description="Polar residues" evidence="9">
    <location>
        <begin position="1"/>
        <end position="13"/>
    </location>
</feature>
<keyword evidence="13" id="KW-1185">Reference proteome</keyword>
<reference evidence="11" key="3">
    <citation type="submission" date="2020-06" db="EMBL/GenBank/DDBJ databases">
        <title>Helianthus annuus Genome sequencing and assembly Release 2.</title>
        <authorList>
            <person name="Gouzy J."/>
            <person name="Langlade N."/>
            <person name="Munos S."/>
        </authorList>
    </citation>
    <scope>NUCLEOTIDE SEQUENCE</scope>
    <source>
        <tissue evidence="11">Leaves</tissue>
    </source>
</reference>
<proteinExistence type="inferred from homology"/>
<keyword evidence="5" id="KW-0472">Membrane</keyword>
<gene>
    <name evidence="12" type="ORF">HannXRQ_Chr04g0106911</name>
    <name evidence="11" type="ORF">HanXRQr2_Chr04g0161471</name>
</gene>
<evidence type="ECO:0000313" key="12">
    <source>
        <dbReference type="EMBL" id="OTG28058.1"/>
    </source>
</evidence>
<keyword evidence="4" id="KW-0132">Cell division</keyword>
<keyword evidence="3" id="KW-1003">Cell membrane</keyword>
<evidence type="ECO:0000256" key="5">
    <source>
        <dbReference type="ARBA" id="ARBA00023136"/>
    </source>
</evidence>
<evidence type="ECO:0000313" key="11">
    <source>
        <dbReference type="EMBL" id="KAF5809783.1"/>
    </source>
</evidence>
<dbReference type="InParanoid" id="A0A251UXJ1"/>
<reference evidence="12" key="2">
    <citation type="submission" date="2017-02" db="EMBL/GenBank/DDBJ databases">
        <title>Sunflower complete genome.</title>
        <authorList>
            <person name="Langlade N."/>
            <person name="Munos S."/>
        </authorList>
    </citation>
    <scope>NUCLEOTIDE SEQUENCE [LARGE SCALE GENOMIC DNA]</scope>
    <source>
        <tissue evidence="12">Leaves</tissue>
    </source>
</reference>
<evidence type="ECO:0000256" key="8">
    <source>
        <dbReference type="ARBA" id="ARBA00046534"/>
    </source>
</evidence>
<accession>A0A251UXJ1</accession>
<dbReference type="GO" id="GO:0051258">
    <property type="term" value="P:protein polymerization"/>
    <property type="evidence" value="ECO:0007669"/>
    <property type="project" value="UniProtKB-ARBA"/>
</dbReference>
<dbReference type="EMBL" id="CM007893">
    <property type="protein sequence ID" value="OTG28058.1"/>
    <property type="molecule type" value="Genomic_DNA"/>
</dbReference>
<evidence type="ECO:0000256" key="9">
    <source>
        <dbReference type="SAM" id="MobiDB-lite"/>
    </source>
</evidence>
<dbReference type="GO" id="GO:0090708">
    <property type="term" value="P:specification of plant organ axis polarity"/>
    <property type="evidence" value="ECO:0007669"/>
    <property type="project" value="UniProtKB-ARBA"/>
</dbReference>
<dbReference type="OMA" id="HSHESIR"/>
<feature type="region of interest" description="Disordered" evidence="9">
    <location>
        <begin position="1"/>
        <end position="31"/>
    </location>
</feature>
<evidence type="ECO:0000256" key="1">
    <source>
        <dbReference type="ARBA" id="ARBA00004413"/>
    </source>
</evidence>
<dbReference type="STRING" id="4232.A0A251UXJ1"/>
<comment type="similarity">
    <text evidence="7">Belongs to the SOSEKI family.</text>
</comment>
<organism evidence="12 13">
    <name type="scientific">Helianthus annuus</name>
    <name type="common">Common sunflower</name>
    <dbReference type="NCBI Taxonomy" id="4232"/>
    <lineage>
        <taxon>Eukaryota</taxon>
        <taxon>Viridiplantae</taxon>
        <taxon>Streptophyta</taxon>
        <taxon>Embryophyta</taxon>
        <taxon>Tracheophyta</taxon>
        <taxon>Spermatophyta</taxon>
        <taxon>Magnoliopsida</taxon>
        <taxon>eudicotyledons</taxon>
        <taxon>Gunneridae</taxon>
        <taxon>Pentapetalae</taxon>
        <taxon>asterids</taxon>
        <taxon>campanulids</taxon>
        <taxon>Asterales</taxon>
        <taxon>Asteraceae</taxon>
        <taxon>Asteroideae</taxon>
        <taxon>Heliantheae alliance</taxon>
        <taxon>Heliantheae</taxon>
        <taxon>Helianthus</taxon>
    </lineage>
</organism>
<evidence type="ECO:0000259" key="10">
    <source>
        <dbReference type="Pfam" id="PF06136"/>
    </source>
</evidence>
<dbReference type="GO" id="GO:0051302">
    <property type="term" value="P:regulation of cell division"/>
    <property type="evidence" value="ECO:0007669"/>
    <property type="project" value="UniProtKB-ARBA"/>
</dbReference>
<comment type="subcellular location">
    <subcellularLocation>
        <location evidence="1">Cell membrane</location>
        <topology evidence="1">Peripheral membrane protein</topology>
        <orientation evidence="1">Cytoplasmic side</orientation>
    </subcellularLocation>
</comment>
<keyword evidence="6" id="KW-0131">Cell cycle</keyword>
<reference evidence="11 13" key="1">
    <citation type="journal article" date="2017" name="Nature">
        <title>The sunflower genome provides insights into oil metabolism, flowering and Asterid evolution.</title>
        <authorList>
            <person name="Badouin H."/>
            <person name="Gouzy J."/>
            <person name="Grassa C.J."/>
            <person name="Murat F."/>
            <person name="Staton S.E."/>
            <person name="Cottret L."/>
            <person name="Lelandais-Briere C."/>
            <person name="Owens G.L."/>
            <person name="Carrere S."/>
            <person name="Mayjonade B."/>
            <person name="Legrand L."/>
            <person name="Gill N."/>
            <person name="Kane N.C."/>
            <person name="Bowers J.E."/>
            <person name="Hubner S."/>
            <person name="Bellec A."/>
            <person name="Berard A."/>
            <person name="Berges H."/>
            <person name="Blanchet N."/>
            <person name="Boniface M.C."/>
            <person name="Brunel D."/>
            <person name="Catrice O."/>
            <person name="Chaidir N."/>
            <person name="Claudel C."/>
            <person name="Donnadieu C."/>
            <person name="Faraut T."/>
            <person name="Fievet G."/>
            <person name="Helmstetter N."/>
            <person name="King M."/>
            <person name="Knapp S.J."/>
            <person name="Lai Z."/>
            <person name="Le Paslier M.C."/>
            <person name="Lippi Y."/>
            <person name="Lorenzon L."/>
            <person name="Mandel J.R."/>
            <person name="Marage G."/>
            <person name="Marchand G."/>
            <person name="Marquand E."/>
            <person name="Bret-Mestries E."/>
            <person name="Morien E."/>
            <person name="Nambeesan S."/>
            <person name="Nguyen T."/>
            <person name="Pegot-Espagnet P."/>
            <person name="Pouilly N."/>
            <person name="Raftis F."/>
            <person name="Sallet E."/>
            <person name="Schiex T."/>
            <person name="Thomas J."/>
            <person name="Vandecasteele C."/>
            <person name="Vares D."/>
            <person name="Vear F."/>
            <person name="Vautrin S."/>
            <person name="Crespi M."/>
            <person name="Mangin B."/>
            <person name="Burke J.M."/>
            <person name="Salse J."/>
            <person name="Munos S."/>
            <person name="Vincourt P."/>
            <person name="Rieseberg L.H."/>
            <person name="Langlade N.B."/>
        </authorList>
    </citation>
    <scope>NUCLEOTIDE SEQUENCE [LARGE SCALE GENOMIC DNA]</scope>
    <source>
        <strain evidence="13">cv. SF193</strain>
        <tissue evidence="11">Leaves</tissue>
    </source>
</reference>
<dbReference type="InterPro" id="IPR010369">
    <property type="entry name" value="SOK"/>
</dbReference>
<dbReference type="GO" id="GO:2000067">
    <property type="term" value="P:regulation of root morphogenesis"/>
    <property type="evidence" value="ECO:0007669"/>
    <property type="project" value="UniProtKB-ARBA"/>
</dbReference>
<comment type="subunit">
    <text evidence="8">Homodimer. Forms long polymer filaments with other SOKs proteins polymers (e.g. SOK1, SOK2, SOK3 and SOK4) crucial for polar localization and biological activity. Binds to ANGUSTIFOLIA (AN).</text>
</comment>
<dbReference type="PANTHER" id="PTHR31083:SF4">
    <property type="entry name" value="PROTEIN SOSEKI 4-RELATED"/>
    <property type="match status" value="1"/>
</dbReference>
<dbReference type="InterPro" id="IPR048351">
    <property type="entry name" value="SOK_DIX"/>
</dbReference>
<feature type="domain" description="SOSEKI DIX-like" evidence="10">
    <location>
        <begin position="36"/>
        <end position="122"/>
    </location>
</feature>
<dbReference type="InterPro" id="IPR021182">
    <property type="entry name" value="SOK_magnoliopsida"/>
</dbReference>
<evidence type="ECO:0000256" key="7">
    <source>
        <dbReference type="ARBA" id="ARBA00024211"/>
    </source>
</evidence>
<protein>
    <recommendedName>
        <fullName evidence="10">SOSEKI DIX-like domain-containing protein</fullName>
    </recommendedName>
</protein>
<dbReference type="PANTHER" id="PTHR31083">
    <property type="entry name" value="UPSTREAM OF FLC PROTEIN (DUF966)"/>
    <property type="match status" value="1"/>
</dbReference>
<dbReference type="AlphaFoldDB" id="A0A251UXJ1"/>
<evidence type="ECO:0000256" key="2">
    <source>
        <dbReference type="ARBA" id="ARBA00022473"/>
    </source>
</evidence>
<dbReference type="Gramene" id="mRNA:HanXRQr2_Chr04g0161471">
    <property type="protein sequence ID" value="mRNA:HanXRQr2_Chr04g0161471"/>
    <property type="gene ID" value="HanXRQr2_Chr04g0161471"/>
</dbReference>
<dbReference type="GO" id="GO:0005886">
    <property type="term" value="C:plasma membrane"/>
    <property type="evidence" value="ECO:0007669"/>
    <property type="project" value="UniProtKB-SubCell"/>
</dbReference>
<name>A0A251UXJ1_HELAN</name>
<evidence type="ECO:0000256" key="4">
    <source>
        <dbReference type="ARBA" id="ARBA00022618"/>
    </source>
</evidence>
<dbReference type="Proteomes" id="UP000215914">
    <property type="component" value="Chromosome 4"/>
</dbReference>
<keyword evidence="2" id="KW-0217">Developmental protein</keyword>
<evidence type="ECO:0000313" key="13">
    <source>
        <dbReference type="Proteomes" id="UP000215914"/>
    </source>
</evidence>
<dbReference type="OrthoDB" id="1280899at2759"/>
<dbReference type="Pfam" id="PF06136">
    <property type="entry name" value="SOK"/>
    <property type="match status" value="1"/>
</dbReference>